<keyword evidence="1 2" id="KW-0238">DNA-binding</keyword>
<feature type="DNA-binding region" description="H-T-H motif" evidence="2">
    <location>
        <begin position="42"/>
        <end position="61"/>
    </location>
</feature>
<dbReference type="PANTHER" id="PTHR43479">
    <property type="entry name" value="ACREF/ENVCD OPERON REPRESSOR-RELATED"/>
    <property type="match status" value="1"/>
</dbReference>
<evidence type="ECO:0000313" key="5">
    <source>
        <dbReference type="Proteomes" id="UP000195985"/>
    </source>
</evidence>
<evidence type="ECO:0000313" key="4">
    <source>
        <dbReference type="EMBL" id="SLM52924.1"/>
    </source>
</evidence>
<dbReference type="InterPro" id="IPR001647">
    <property type="entry name" value="HTH_TetR"/>
</dbReference>
<dbReference type="PROSITE" id="PS50977">
    <property type="entry name" value="HTH_TETR_2"/>
    <property type="match status" value="1"/>
</dbReference>
<dbReference type="RefSeq" id="WP_086943647.1">
    <property type="nucleotide sequence ID" value="NZ_FONM01000010.1"/>
</dbReference>
<organism evidence="4 5">
    <name type="scientific">Trichococcus pasteurii</name>
    <dbReference type="NCBI Taxonomy" id="43064"/>
    <lineage>
        <taxon>Bacteria</taxon>
        <taxon>Bacillati</taxon>
        <taxon>Bacillota</taxon>
        <taxon>Bacilli</taxon>
        <taxon>Lactobacillales</taxon>
        <taxon>Carnobacteriaceae</taxon>
        <taxon>Trichococcus</taxon>
    </lineage>
</organism>
<dbReference type="PANTHER" id="PTHR43479:SF11">
    <property type="entry name" value="ACREF_ENVCD OPERON REPRESSOR-RELATED"/>
    <property type="match status" value="1"/>
</dbReference>
<gene>
    <name evidence="4" type="ORF">TPAS_2632</name>
</gene>
<dbReference type="InterPro" id="IPR009057">
    <property type="entry name" value="Homeodomain-like_sf"/>
</dbReference>
<keyword evidence="5" id="KW-1185">Reference proteome</keyword>
<dbReference type="InterPro" id="IPR023772">
    <property type="entry name" value="DNA-bd_HTH_TetR-type_CS"/>
</dbReference>
<dbReference type="STRING" id="43064.SAMN04488086_1107"/>
<dbReference type="Gene3D" id="1.10.357.10">
    <property type="entry name" value="Tetracycline Repressor, domain 2"/>
    <property type="match status" value="1"/>
</dbReference>
<evidence type="ECO:0000256" key="2">
    <source>
        <dbReference type="PROSITE-ProRule" id="PRU00335"/>
    </source>
</evidence>
<evidence type="ECO:0000256" key="1">
    <source>
        <dbReference type="ARBA" id="ARBA00023125"/>
    </source>
</evidence>
<dbReference type="SUPFAM" id="SSF46689">
    <property type="entry name" value="Homeodomain-like"/>
    <property type="match status" value="1"/>
</dbReference>
<dbReference type="PRINTS" id="PR00455">
    <property type="entry name" value="HTHTETR"/>
</dbReference>
<name>A0A1W1IIM0_9LACT</name>
<dbReference type="AlphaFoldDB" id="A0A1W1IIM0"/>
<dbReference type="PROSITE" id="PS01081">
    <property type="entry name" value="HTH_TETR_1"/>
    <property type="match status" value="1"/>
</dbReference>
<dbReference type="InterPro" id="IPR050624">
    <property type="entry name" value="HTH-type_Tx_Regulator"/>
</dbReference>
<dbReference type="OrthoDB" id="9780824at2"/>
<feature type="domain" description="HTH tetR-type" evidence="3">
    <location>
        <begin position="19"/>
        <end position="79"/>
    </location>
</feature>
<sequence length="214" mass="24331">MDSVFEIFKHKIQNNEKLTPKMQAILSASLELFAEKGYSNTSTKDIARLADVAEGTIFKHFGSKENLLYASILPILSKSLEVLIPAELQKNKENMADLSFHNFLHHVLPDRIDFAGNNIKIWKIFLTEYLYQENMRDNLLTLIPGALFQEINQLLNLFKQKQEIVDWPNEEIIRLIISTVAGFVVAKSMGLSSTADANVETDHLILFLEKGLQP</sequence>
<accession>A0A1W1IIM0</accession>
<evidence type="ECO:0000259" key="3">
    <source>
        <dbReference type="PROSITE" id="PS50977"/>
    </source>
</evidence>
<dbReference type="EMBL" id="FWEY01000009">
    <property type="protein sequence ID" value="SLM52924.1"/>
    <property type="molecule type" value="Genomic_DNA"/>
</dbReference>
<reference evidence="5" key="1">
    <citation type="submission" date="2016-04" db="EMBL/GenBank/DDBJ databases">
        <authorList>
            <person name="Strepis N."/>
        </authorList>
    </citation>
    <scope>NUCLEOTIDE SEQUENCE [LARGE SCALE GENOMIC DNA]</scope>
</reference>
<protein>
    <submittedName>
        <fullName evidence="4">Tetr bacterial regulatory protein hth signature</fullName>
    </submittedName>
</protein>
<dbReference type="Pfam" id="PF00440">
    <property type="entry name" value="TetR_N"/>
    <property type="match status" value="1"/>
</dbReference>
<dbReference type="Proteomes" id="UP000195985">
    <property type="component" value="Unassembled WGS sequence"/>
</dbReference>
<proteinExistence type="predicted"/>
<dbReference type="GO" id="GO:0003677">
    <property type="term" value="F:DNA binding"/>
    <property type="evidence" value="ECO:0007669"/>
    <property type="project" value="UniProtKB-UniRule"/>
</dbReference>